<dbReference type="CDD" id="cd05399">
    <property type="entry name" value="NT_Rel-Spo_like"/>
    <property type="match status" value="1"/>
</dbReference>
<dbReference type="InterPro" id="IPR033655">
    <property type="entry name" value="TGS_RelA/SpoT"/>
</dbReference>
<dbReference type="AlphaFoldDB" id="A0A521AMD6"/>
<dbReference type="SUPFAM" id="SSF81301">
    <property type="entry name" value="Nucleotidyltransferase"/>
    <property type="match status" value="1"/>
</dbReference>
<dbReference type="GO" id="GO:0005886">
    <property type="term" value="C:plasma membrane"/>
    <property type="evidence" value="ECO:0007669"/>
    <property type="project" value="TreeGrafter"/>
</dbReference>
<evidence type="ECO:0000259" key="3">
    <source>
        <dbReference type="PROSITE" id="PS51880"/>
    </source>
</evidence>
<dbReference type="RefSeq" id="WP_246095376.1">
    <property type="nucleotide sequence ID" value="NZ_FXTB01000001.1"/>
</dbReference>
<dbReference type="Pfam" id="PF13328">
    <property type="entry name" value="HD_4"/>
    <property type="match status" value="1"/>
</dbReference>
<dbReference type="Proteomes" id="UP000319040">
    <property type="component" value="Unassembled WGS sequence"/>
</dbReference>
<dbReference type="InterPro" id="IPR012676">
    <property type="entry name" value="TGS-like"/>
</dbReference>
<dbReference type="InterPro" id="IPR045600">
    <property type="entry name" value="RelA/SpoT_AH_RIS"/>
</dbReference>
<dbReference type="PROSITE" id="PS51880">
    <property type="entry name" value="TGS"/>
    <property type="match status" value="1"/>
</dbReference>
<feature type="compositionally biased region" description="Basic and acidic residues" evidence="2">
    <location>
        <begin position="563"/>
        <end position="577"/>
    </location>
</feature>
<dbReference type="InterPro" id="IPR012675">
    <property type="entry name" value="Beta-grasp_dom_sf"/>
</dbReference>
<dbReference type="InterPro" id="IPR004811">
    <property type="entry name" value="RelA/Spo_fam"/>
</dbReference>
<accession>A0A521AMD6</accession>
<dbReference type="FunFam" id="3.10.20.30:FF:000002">
    <property type="entry name" value="GTP pyrophosphokinase (RelA/SpoT)"/>
    <property type="match status" value="1"/>
</dbReference>
<keyword evidence="4" id="KW-0808">Transferase</keyword>
<keyword evidence="5" id="KW-1185">Reference proteome</keyword>
<protein>
    <submittedName>
        <fullName evidence="4">GTP pyrophosphokinase</fullName>
    </submittedName>
</protein>
<dbReference type="CDD" id="cd01668">
    <property type="entry name" value="TGS_RSH"/>
    <property type="match status" value="1"/>
</dbReference>
<comment type="function">
    <text evidence="1">In eubacteria ppGpp (guanosine 3'-diphosphate 5'-diphosphate) is a mediator of the stringent response that coordinates a variety of cellular activities in response to changes in nutritional abundance.</text>
</comment>
<dbReference type="Pfam" id="PF19296">
    <property type="entry name" value="RelA_AH_RIS"/>
    <property type="match status" value="1"/>
</dbReference>
<proteinExistence type="inferred from homology"/>
<name>A0A521AMD6_SACCC</name>
<gene>
    <name evidence="4" type="ORF">SAMN06265379_101248</name>
</gene>
<dbReference type="GO" id="GO:0015969">
    <property type="term" value="P:guanosine tetraphosphate metabolic process"/>
    <property type="evidence" value="ECO:0007669"/>
    <property type="project" value="InterPro"/>
</dbReference>
<dbReference type="InterPro" id="IPR043519">
    <property type="entry name" value="NT_sf"/>
</dbReference>
<dbReference type="Gene3D" id="3.30.70.260">
    <property type="match status" value="1"/>
</dbReference>
<feature type="region of interest" description="Disordered" evidence="2">
    <location>
        <begin position="562"/>
        <end position="582"/>
    </location>
</feature>
<dbReference type="Gene3D" id="3.30.460.10">
    <property type="entry name" value="Beta Polymerase, domain 2"/>
    <property type="match status" value="1"/>
</dbReference>
<evidence type="ECO:0000313" key="5">
    <source>
        <dbReference type="Proteomes" id="UP000319040"/>
    </source>
</evidence>
<dbReference type="InterPro" id="IPR007685">
    <property type="entry name" value="RelA_SpoT"/>
</dbReference>
<dbReference type="SUPFAM" id="SSF55021">
    <property type="entry name" value="ACT-like"/>
    <property type="match status" value="1"/>
</dbReference>
<dbReference type="PANTHER" id="PTHR21262">
    <property type="entry name" value="GUANOSINE-3',5'-BIS DIPHOSPHATE 3'-PYROPHOSPHOHYDROLASE"/>
    <property type="match status" value="1"/>
</dbReference>
<dbReference type="EMBL" id="FXTB01000001">
    <property type="protein sequence ID" value="SMO35967.1"/>
    <property type="molecule type" value="Genomic_DNA"/>
</dbReference>
<sequence>MRKGIFMENQVVLDSSERNEIIVNYRNLLRASKNVLSDEDVAHVRTAVEMALSRKKEIRRPSGKISAIHALQVANIVASEIGLGRTSIICALLYDVVQHQDVEKNEMAQLFGTSVEGIVTGLMKVKELYSKDTSIETENFRKLLLTFAQDVRVILIILADRLQTLRSLNLYQPGDQQKIAAEVGYLYAPLAHRLGLYAIKSEMEDGVMKYTNRTMYNSIAKKLNETKKARDKFINDFIAPIKKELEAAELKFDIKGRTKTIHSIYNKMINQNTPFEKVYDLFAIRVILDSKPKDEKADCWKVYSIVTDKYQPNPSRLRDWLSIPKSNGYESLHTTVLGPEKKWVEVQIRTQRMNEVAEKGLAAHWKYKGGEGEKGMDDWLANIREVLENPERNAVDFIDDFKLNLYDQEVFVFTPIGDLRRLPKGATVLDFAFDIHSGVGKRCVGAKVNGKHASIKQVLKNGDQIEVVTSKTQEPRIEWLNVVATSRARSKVKQALKEIHYKEAEFGRETLSRRLKNWKIELNDQLIHQLVKHYKSKTINDFFREIALGNIAVTSVKDFVNSQKDEENEKEKQDQATHQKSATNFVANVDDQSDSDDVLMIDHNLKNVDYVLSKCCNPIFGDEIFGFVSVSGGIKIHRQNCPNAPEMKSKFGYRIVNAKWTSGATASFQATLKITGADDIGIVSNISQLITKELKIKMRSISIDSDEGSFEGRVTVFVNDTDMLGRLIKKVKNVKGVYSVSRIDSTE</sequence>
<reference evidence="4 5" key="1">
    <citation type="submission" date="2017-05" db="EMBL/GenBank/DDBJ databases">
        <authorList>
            <person name="Varghese N."/>
            <person name="Submissions S."/>
        </authorList>
    </citation>
    <scope>NUCLEOTIDE SEQUENCE [LARGE SCALE GENOMIC DNA]</scope>
    <source>
        <strain evidence="4 5">DSM 27040</strain>
    </source>
</reference>
<dbReference type="InterPro" id="IPR045865">
    <property type="entry name" value="ACT-like_dom_sf"/>
</dbReference>
<dbReference type="Gene3D" id="3.10.20.30">
    <property type="match status" value="1"/>
</dbReference>
<dbReference type="Pfam" id="PF04607">
    <property type="entry name" value="RelA_SpoT"/>
    <property type="match status" value="1"/>
</dbReference>
<evidence type="ECO:0000313" key="4">
    <source>
        <dbReference type="EMBL" id="SMO35967.1"/>
    </source>
</evidence>
<evidence type="ECO:0000256" key="1">
    <source>
        <dbReference type="RuleBase" id="RU003847"/>
    </source>
</evidence>
<organism evidence="4 5">
    <name type="scientific">Saccharicrinis carchari</name>
    <dbReference type="NCBI Taxonomy" id="1168039"/>
    <lineage>
        <taxon>Bacteria</taxon>
        <taxon>Pseudomonadati</taxon>
        <taxon>Bacteroidota</taxon>
        <taxon>Bacteroidia</taxon>
        <taxon>Marinilabiliales</taxon>
        <taxon>Marinilabiliaceae</taxon>
        <taxon>Saccharicrinis</taxon>
    </lineage>
</organism>
<dbReference type="NCBIfam" id="TIGR00691">
    <property type="entry name" value="spoT_relA"/>
    <property type="match status" value="1"/>
</dbReference>
<dbReference type="Gene3D" id="1.10.3210.10">
    <property type="entry name" value="Hypothetical protein af1432"/>
    <property type="match status" value="1"/>
</dbReference>
<dbReference type="Pfam" id="PF13291">
    <property type="entry name" value="ACT_4"/>
    <property type="match status" value="1"/>
</dbReference>
<dbReference type="SUPFAM" id="SSF109604">
    <property type="entry name" value="HD-domain/PDEase-like"/>
    <property type="match status" value="1"/>
</dbReference>
<dbReference type="PANTHER" id="PTHR21262:SF31">
    <property type="entry name" value="GTP PYROPHOSPHOKINASE"/>
    <property type="match status" value="1"/>
</dbReference>
<dbReference type="InterPro" id="IPR002912">
    <property type="entry name" value="ACT_dom"/>
</dbReference>
<dbReference type="SUPFAM" id="SSF81271">
    <property type="entry name" value="TGS-like"/>
    <property type="match status" value="1"/>
</dbReference>
<evidence type="ECO:0000256" key="2">
    <source>
        <dbReference type="SAM" id="MobiDB-lite"/>
    </source>
</evidence>
<dbReference type="GO" id="GO:0016301">
    <property type="term" value="F:kinase activity"/>
    <property type="evidence" value="ECO:0007669"/>
    <property type="project" value="UniProtKB-KW"/>
</dbReference>
<dbReference type="SMART" id="SM00954">
    <property type="entry name" value="RelA_SpoT"/>
    <property type="match status" value="1"/>
</dbReference>
<dbReference type="InterPro" id="IPR004095">
    <property type="entry name" value="TGS"/>
</dbReference>
<keyword evidence="4" id="KW-0418">Kinase</keyword>
<feature type="domain" description="TGS" evidence="3">
    <location>
        <begin position="408"/>
        <end position="469"/>
    </location>
</feature>
<comment type="similarity">
    <text evidence="1">Belongs to the relA/spoT family.</text>
</comment>
<dbReference type="Pfam" id="PF02824">
    <property type="entry name" value="TGS"/>
    <property type="match status" value="1"/>
</dbReference>